<feature type="domain" description="Cullin neddylation" evidence="1">
    <location>
        <begin position="53"/>
        <end position="101"/>
    </location>
</feature>
<gene>
    <name evidence="2" type="ORF">JXQ802_LOCUS26201</name>
</gene>
<dbReference type="InterPro" id="IPR045093">
    <property type="entry name" value="Cullin"/>
</dbReference>
<feature type="non-terminal residue" evidence="2">
    <location>
        <position position="1"/>
    </location>
</feature>
<name>A0A814YYY7_9BILA</name>
<dbReference type="AlphaFoldDB" id="A0A814YYY7"/>
<dbReference type="SUPFAM" id="SSF46785">
    <property type="entry name" value="Winged helix' DNA-binding domain"/>
    <property type="match status" value="1"/>
</dbReference>
<dbReference type="PANTHER" id="PTHR11932">
    <property type="entry name" value="CULLIN"/>
    <property type="match status" value="1"/>
</dbReference>
<keyword evidence="3" id="KW-1185">Reference proteome</keyword>
<dbReference type="InterPro" id="IPR036390">
    <property type="entry name" value="WH_DNA-bd_sf"/>
</dbReference>
<dbReference type="SMART" id="SM00884">
    <property type="entry name" value="Cullin_Nedd8"/>
    <property type="match status" value="1"/>
</dbReference>
<comment type="caution">
    <text evidence="2">The sequence shown here is derived from an EMBL/GenBank/DDBJ whole genome shotgun (WGS) entry which is preliminary data.</text>
</comment>
<proteinExistence type="predicted"/>
<organism evidence="2 3">
    <name type="scientific">Rotaria sordida</name>
    <dbReference type="NCBI Taxonomy" id="392033"/>
    <lineage>
        <taxon>Eukaryota</taxon>
        <taxon>Metazoa</taxon>
        <taxon>Spiralia</taxon>
        <taxon>Gnathifera</taxon>
        <taxon>Rotifera</taxon>
        <taxon>Eurotatoria</taxon>
        <taxon>Bdelloidea</taxon>
        <taxon>Philodinida</taxon>
        <taxon>Philodinidae</taxon>
        <taxon>Rotaria</taxon>
    </lineage>
</organism>
<reference evidence="2" key="1">
    <citation type="submission" date="2021-02" db="EMBL/GenBank/DDBJ databases">
        <authorList>
            <person name="Nowell W R."/>
        </authorList>
    </citation>
    <scope>NUCLEOTIDE SEQUENCE</scope>
</reference>
<dbReference type="Gene3D" id="1.10.10.10">
    <property type="entry name" value="Winged helix-like DNA-binding domain superfamily/Winged helix DNA-binding domain"/>
    <property type="match status" value="1"/>
</dbReference>
<dbReference type="InterPro" id="IPR019559">
    <property type="entry name" value="Cullin_neddylation_domain"/>
</dbReference>
<dbReference type="Proteomes" id="UP000663870">
    <property type="component" value="Unassembled WGS sequence"/>
</dbReference>
<evidence type="ECO:0000313" key="3">
    <source>
        <dbReference type="Proteomes" id="UP000663870"/>
    </source>
</evidence>
<sequence length="162" mass="18813">ILCFDELEEDFRESDIKMNSKIKLHNEFTSERIRVNLSMGSEPTREKDINETIENDRELVIQASVVRIMKERKFLKYSLLTQEVIEKLSLRFKPKIPLTKCVNMSLYQSWSDLICTPIDGAATIIQSPYLAMISIPDDTQAIIDCIYTFGSVVIDEYFYDVL</sequence>
<evidence type="ECO:0000259" key="1">
    <source>
        <dbReference type="SMART" id="SM00884"/>
    </source>
</evidence>
<protein>
    <recommendedName>
        <fullName evidence="1">Cullin neddylation domain-containing protein</fullName>
    </recommendedName>
</protein>
<accession>A0A814YYY7</accession>
<dbReference type="Pfam" id="PF10557">
    <property type="entry name" value="Cullin_Nedd8"/>
    <property type="match status" value="1"/>
</dbReference>
<dbReference type="EMBL" id="CAJNOL010000910">
    <property type="protein sequence ID" value="CAF1235906.1"/>
    <property type="molecule type" value="Genomic_DNA"/>
</dbReference>
<evidence type="ECO:0000313" key="2">
    <source>
        <dbReference type="EMBL" id="CAF1235906.1"/>
    </source>
</evidence>
<dbReference type="InterPro" id="IPR036388">
    <property type="entry name" value="WH-like_DNA-bd_sf"/>
</dbReference>